<dbReference type="PROSITE" id="PS51857">
    <property type="entry name" value="CSD_2"/>
    <property type="match status" value="1"/>
</dbReference>
<keyword evidence="6" id="KW-1185">Reference proteome</keyword>
<organism evidence="5 6">
    <name type="scientific">Brevibacillus fortis</name>
    <dbReference type="NCBI Taxonomy" id="2126352"/>
    <lineage>
        <taxon>Bacteria</taxon>
        <taxon>Bacillati</taxon>
        <taxon>Bacillota</taxon>
        <taxon>Bacilli</taxon>
        <taxon>Bacillales</taxon>
        <taxon>Paenibacillaceae</taxon>
        <taxon>Brevibacillus</taxon>
    </lineage>
</organism>
<dbReference type="Pfam" id="PF00313">
    <property type="entry name" value="CSD"/>
    <property type="match status" value="1"/>
</dbReference>
<evidence type="ECO:0000256" key="1">
    <source>
        <dbReference type="ARBA" id="ARBA00004496"/>
    </source>
</evidence>
<dbReference type="InterPro" id="IPR012156">
    <property type="entry name" value="Cold_shock_CspA"/>
</dbReference>
<evidence type="ECO:0000313" key="5">
    <source>
        <dbReference type="EMBL" id="PSJ85543.1"/>
    </source>
</evidence>
<dbReference type="PRINTS" id="PR00050">
    <property type="entry name" value="COLDSHOCK"/>
</dbReference>
<dbReference type="RefSeq" id="WP_106842150.1">
    <property type="nucleotide sequence ID" value="NZ_JARMEZ010000053.1"/>
</dbReference>
<evidence type="ECO:0000259" key="4">
    <source>
        <dbReference type="PROSITE" id="PS51857"/>
    </source>
</evidence>
<dbReference type="EMBL" id="PXZM01000077">
    <property type="protein sequence ID" value="PSJ85543.1"/>
    <property type="molecule type" value="Genomic_DNA"/>
</dbReference>
<dbReference type="PANTHER" id="PTHR11544">
    <property type="entry name" value="COLD SHOCK DOMAIN CONTAINING PROTEINS"/>
    <property type="match status" value="1"/>
</dbReference>
<dbReference type="PROSITE" id="PS00352">
    <property type="entry name" value="CSD_1"/>
    <property type="match status" value="1"/>
</dbReference>
<gene>
    <name evidence="5" type="ORF">C7R93_29675</name>
</gene>
<dbReference type="PIRSF" id="PIRSF002599">
    <property type="entry name" value="Cold_shock_A"/>
    <property type="match status" value="1"/>
</dbReference>
<dbReference type="Gene3D" id="2.40.50.140">
    <property type="entry name" value="Nucleic acid-binding proteins"/>
    <property type="match status" value="1"/>
</dbReference>
<dbReference type="Gene3D" id="6.20.370.130">
    <property type="match status" value="1"/>
</dbReference>
<proteinExistence type="predicted"/>
<dbReference type="InterPro" id="IPR050181">
    <property type="entry name" value="Cold_shock_domain"/>
</dbReference>
<reference evidence="5 6" key="1">
    <citation type="submission" date="2018-03" db="EMBL/GenBank/DDBJ databases">
        <title>Brevisbacillus phylogenomics.</title>
        <authorList>
            <person name="Dunlap C."/>
        </authorList>
    </citation>
    <scope>NUCLEOTIDE SEQUENCE [LARGE SCALE GENOMIC DNA]</scope>
    <source>
        <strain evidence="5 6">NRRL NRS-1210</strain>
    </source>
</reference>
<dbReference type="GO" id="GO:0010468">
    <property type="term" value="P:regulation of gene expression"/>
    <property type="evidence" value="ECO:0007669"/>
    <property type="project" value="UniProtKB-ARBA"/>
</dbReference>
<evidence type="ECO:0000256" key="3">
    <source>
        <dbReference type="RuleBase" id="RU000408"/>
    </source>
</evidence>
<dbReference type="AlphaFoldDB" id="A0A2P7UFA7"/>
<comment type="subcellular location">
    <subcellularLocation>
        <location evidence="1 3">Cytoplasm</location>
    </subcellularLocation>
</comment>
<comment type="caution">
    <text evidence="5">The sequence shown here is derived from an EMBL/GenBank/DDBJ whole genome shotgun (WGS) entry which is preliminary data.</text>
</comment>
<accession>A0A2P7UFA7</accession>
<protein>
    <submittedName>
        <fullName evidence="5">Cold-shock protein</fullName>
    </submittedName>
</protein>
<dbReference type="GO" id="GO:0051252">
    <property type="term" value="P:regulation of RNA metabolic process"/>
    <property type="evidence" value="ECO:0007669"/>
    <property type="project" value="UniProtKB-ARBA"/>
</dbReference>
<sequence length="68" mass="7590">MIQGKVKWFSKEKGYGFIERDGGPDVFVHYSAITGSGYRNLEEGEQVIFEIVNGQRGLQAANVARKIV</sequence>
<dbReference type="CDD" id="cd04458">
    <property type="entry name" value="CSP_CDS"/>
    <property type="match status" value="1"/>
</dbReference>
<dbReference type="InterPro" id="IPR002059">
    <property type="entry name" value="CSP_DNA-bd"/>
</dbReference>
<dbReference type="GO" id="GO:0005737">
    <property type="term" value="C:cytoplasm"/>
    <property type="evidence" value="ECO:0007669"/>
    <property type="project" value="UniProtKB-SubCell"/>
</dbReference>
<keyword evidence="2" id="KW-0963">Cytoplasm</keyword>
<evidence type="ECO:0000313" key="6">
    <source>
        <dbReference type="Proteomes" id="UP000240419"/>
    </source>
</evidence>
<dbReference type="SUPFAM" id="SSF50249">
    <property type="entry name" value="Nucleic acid-binding proteins"/>
    <property type="match status" value="1"/>
</dbReference>
<evidence type="ECO:0000256" key="2">
    <source>
        <dbReference type="ARBA" id="ARBA00022490"/>
    </source>
</evidence>
<feature type="domain" description="CSD" evidence="4">
    <location>
        <begin position="1"/>
        <end position="65"/>
    </location>
</feature>
<dbReference type="FunFam" id="2.40.50.140:FF:000006">
    <property type="entry name" value="Cold shock protein CspC"/>
    <property type="match status" value="1"/>
</dbReference>
<dbReference type="SMART" id="SM00357">
    <property type="entry name" value="CSP"/>
    <property type="match status" value="1"/>
</dbReference>
<dbReference type="Proteomes" id="UP000240419">
    <property type="component" value="Unassembled WGS sequence"/>
</dbReference>
<dbReference type="InterPro" id="IPR019844">
    <property type="entry name" value="CSD_CS"/>
</dbReference>
<dbReference type="InterPro" id="IPR012340">
    <property type="entry name" value="NA-bd_OB-fold"/>
</dbReference>
<name>A0A2P7UFA7_9BACL</name>
<dbReference type="InterPro" id="IPR011129">
    <property type="entry name" value="CSD"/>
</dbReference>
<dbReference type="GO" id="GO:0003676">
    <property type="term" value="F:nucleic acid binding"/>
    <property type="evidence" value="ECO:0007669"/>
    <property type="project" value="InterPro"/>
</dbReference>
<dbReference type="OrthoDB" id="9805039at2"/>